<dbReference type="EMBL" id="JACBAE010001399">
    <property type="protein sequence ID" value="KAF7156111.1"/>
    <property type="molecule type" value="Genomic_DNA"/>
</dbReference>
<comment type="caution">
    <text evidence="3">The sequence shown here is derived from an EMBL/GenBank/DDBJ whole genome shotgun (WGS) entry which is preliminary data.</text>
</comment>
<evidence type="ECO:0000313" key="3">
    <source>
        <dbReference type="EMBL" id="KAF7156111.1"/>
    </source>
</evidence>
<dbReference type="GO" id="GO:0003676">
    <property type="term" value="F:nucleic acid binding"/>
    <property type="evidence" value="ECO:0007669"/>
    <property type="project" value="InterPro"/>
</dbReference>
<dbReference type="AlphaFoldDB" id="A0A8H6PLD4"/>
<feature type="compositionally biased region" description="Basic and acidic residues" evidence="1">
    <location>
        <begin position="136"/>
        <end position="145"/>
    </location>
</feature>
<dbReference type="InterPro" id="IPR036361">
    <property type="entry name" value="SAP_dom_sf"/>
</dbReference>
<evidence type="ECO:0000259" key="2">
    <source>
        <dbReference type="Pfam" id="PF02037"/>
    </source>
</evidence>
<evidence type="ECO:0000256" key="1">
    <source>
        <dbReference type="SAM" id="MobiDB-lite"/>
    </source>
</evidence>
<feature type="region of interest" description="Disordered" evidence="1">
    <location>
        <begin position="657"/>
        <end position="696"/>
    </location>
</feature>
<feature type="region of interest" description="Disordered" evidence="1">
    <location>
        <begin position="39"/>
        <end position="362"/>
    </location>
</feature>
<dbReference type="InterPro" id="IPR035979">
    <property type="entry name" value="RBD_domain_sf"/>
</dbReference>
<feature type="domain" description="SAP" evidence="2">
    <location>
        <begin position="6"/>
        <end position="40"/>
    </location>
</feature>
<feature type="compositionally biased region" description="Basic and acidic residues" evidence="1">
    <location>
        <begin position="348"/>
        <end position="362"/>
    </location>
</feature>
<feature type="region of interest" description="Disordered" evidence="1">
    <location>
        <begin position="514"/>
        <end position="534"/>
    </location>
</feature>
<protein>
    <recommendedName>
        <fullName evidence="2">SAP domain-containing protein</fullName>
    </recommendedName>
</protein>
<dbReference type="PANTHER" id="PTHR47031:SF3">
    <property type="entry name" value="SAP DOMAIN-CONTAINING PROTEIN"/>
    <property type="match status" value="1"/>
</dbReference>
<feature type="region of interest" description="Disordered" evidence="1">
    <location>
        <begin position="547"/>
        <end position="607"/>
    </location>
</feature>
<dbReference type="InterPro" id="IPR034257">
    <property type="entry name" value="Acinus_RRM"/>
</dbReference>
<evidence type="ECO:0000313" key="4">
    <source>
        <dbReference type="Proteomes" id="UP000654922"/>
    </source>
</evidence>
<dbReference type="OrthoDB" id="5348404at2759"/>
<name>A0A8H6PLD4_9EURO</name>
<organism evidence="3 4">
    <name type="scientific">Aspergillus felis</name>
    <dbReference type="NCBI Taxonomy" id="1287682"/>
    <lineage>
        <taxon>Eukaryota</taxon>
        <taxon>Fungi</taxon>
        <taxon>Dikarya</taxon>
        <taxon>Ascomycota</taxon>
        <taxon>Pezizomycotina</taxon>
        <taxon>Eurotiomycetes</taxon>
        <taxon>Eurotiomycetidae</taxon>
        <taxon>Eurotiales</taxon>
        <taxon>Aspergillaceae</taxon>
        <taxon>Aspergillus</taxon>
        <taxon>Aspergillus subgen. Fumigati</taxon>
    </lineage>
</organism>
<proteinExistence type="predicted"/>
<feature type="compositionally biased region" description="Basic and acidic residues" evidence="1">
    <location>
        <begin position="687"/>
        <end position="696"/>
    </location>
</feature>
<gene>
    <name evidence="3" type="ORF">CNMCM5623_009253</name>
</gene>
<feature type="compositionally biased region" description="Basic and acidic residues" evidence="1">
    <location>
        <begin position="305"/>
        <end position="322"/>
    </location>
</feature>
<sequence>MTDYWSWKVTDLKAELKRRGIPQTGLRVKQNFIDKLLEADGKQDVEAPNGELAPSQDAPGNIEQATPEQPVQGPDAVDSKPEEPKPQMTAPESEEPKENNEVKRSPEQPAQEPEAVVSQPEEPKPQATAPESEEPKEDRAVKRSPEQGQEVLQPDVQAEQLKPEPPVEGPTTDTKAEVQAEESLQHTQPKVSSKESDVNQTADAGAGGESSAPSLAPPQLEAEHPAKPVEQAPGSAETVQPAPAGLDSKERPDSAEKPPSQLSAASTGLSTPLPVEEMIEDTRKRKRRSQTPIPTPKAIASKRARAQEESPRVLLPEDRDVMDVEESPGKKVAAAAREENEQAQNQNGDERNAPDTDATRRVSISDDVRTKGTAPIKQDARFKDLFAPVDREQIRPPSPPADTVMEDVEVEPALHVATEALYIDGLMRPLQPAALKNHLVSIATAPGSSPDPDVIVDFYMDPIKTHCFVKFANISAASRARTALHGVVWPNESNRKALFVDFIPEQKLQQWIAREEESRGRGGPPPRWEVRYDRTDDGVEAVLQEVDAKGVASRQAPGRASTDFSRPPPLGPRASMGNKDRRPSGPPPPEPRPRPGQGFKPLDDLFESTTTKPKLYYLRVPREVADRRLDRFDDLLRKGSFPRRGGNENRRITFEDGDFFVDNGPEYGGRGNGRRRGRGRGGGMGDSWRDDRRGRD</sequence>
<dbReference type="Gene3D" id="1.10.720.30">
    <property type="entry name" value="SAP domain"/>
    <property type="match status" value="1"/>
</dbReference>
<dbReference type="InterPro" id="IPR003034">
    <property type="entry name" value="SAP_dom"/>
</dbReference>
<dbReference type="SUPFAM" id="SSF54928">
    <property type="entry name" value="RNA-binding domain, RBD"/>
    <property type="match status" value="1"/>
</dbReference>
<feature type="compositionally biased region" description="Polar residues" evidence="1">
    <location>
        <begin position="260"/>
        <end position="270"/>
    </location>
</feature>
<accession>A0A8H6PLD4</accession>
<dbReference type="Pfam" id="PF02037">
    <property type="entry name" value="SAP"/>
    <property type="match status" value="1"/>
</dbReference>
<dbReference type="SUPFAM" id="SSF68906">
    <property type="entry name" value="SAP domain"/>
    <property type="match status" value="1"/>
</dbReference>
<feature type="compositionally biased region" description="Basic and acidic residues" evidence="1">
    <location>
        <begin position="247"/>
        <end position="256"/>
    </location>
</feature>
<dbReference type="CDD" id="cd12432">
    <property type="entry name" value="RRM_ACINU"/>
    <property type="match status" value="1"/>
</dbReference>
<reference evidence="3" key="1">
    <citation type="submission" date="2020-06" db="EMBL/GenBank/DDBJ databases">
        <title>Draft genome sequences of strains closely related to Aspergillus parafelis and Aspergillus hiratsukae.</title>
        <authorList>
            <person name="Dos Santos R.A.C."/>
            <person name="Rivero-Menendez O."/>
            <person name="Steenwyk J.L."/>
            <person name="Mead M.E."/>
            <person name="Goldman G.H."/>
            <person name="Alastruey-Izquierdo A."/>
            <person name="Rokas A."/>
        </authorList>
    </citation>
    <scope>NUCLEOTIDE SEQUENCE</scope>
    <source>
        <strain evidence="3">CNM-CM5623</strain>
    </source>
</reference>
<dbReference type="Proteomes" id="UP000654922">
    <property type="component" value="Unassembled WGS sequence"/>
</dbReference>
<feature type="compositionally biased region" description="Basic and acidic residues" evidence="1">
    <location>
        <begin position="94"/>
        <end position="106"/>
    </location>
</feature>
<dbReference type="PANTHER" id="PTHR47031">
    <property type="entry name" value="SAP DNA-BINDING DOMAIN-CONTAINING PROTEIN"/>
    <property type="match status" value="1"/>
</dbReference>